<proteinExistence type="predicted"/>
<dbReference type="Gene3D" id="2.10.260.10">
    <property type="match status" value="1"/>
</dbReference>
<dbReference type="SUPFAM" id="SSF89447">
    <property type="entry name" value="AbrB/MazE/MraZ-like"/>
    <property type="match status" value="1"/>
</dbReference>
<dbReference type="GO" id="GO:0003677">
    <property type="term" value="F:DNA binding"/>
    <property type="evidence" value="ECO:0007669"/>
    <property type="project" value="InterPro"/>
</dbReference>
<evidence type="ECO:0000259" key="1">
    <source>
        <dbReference type="PROSITE" id="PS51740"/>
    </source>
</evidence>
<dbReference type="PANTHER" id="PTHR34860:SF6">
    <property type="entry name" value="REPRESSOR-LIKE PROTEIN SSO7C3"/>
    <property type="match status" value="1"/>
</dbReference>
<dbReference type="PROSITE" id="PS51740">
    <property type="entry name" value="SPOVT_ABRB"/>
    <property type="match status" value="1"/>
</dbReference>
<dbReference type="EMBL" id="LAZR01055568">
    <property type="protein sequence ID" value="KKK76080.1"/>
    <property type="molecule type" value="Genomic_DNA"/>
</dbReference>
<dbReference type="PANTHER" id="PTHR34860">
    <property type="entry name" value="REPRESSOR-LIKE PROTEIN SSO7C3"/>
    <property type="match status" value="1"/>
</dbReference>
<comment type="caution">
    <text evidence="2">The sequence shown here is derived from an EMBL/GenBank/DDBJ whole genome shotgun (WGS) entry which is preliminary data.</text>
</comment>
<feature type="domain" description="SpoVT-AbrB" evidence="1">
    <location>
        <begin position="2"/>
        <end position="52"/>
    </location>
</feature>
<protein>
    <recommendedName>
        <fullName evidence="1">SpoVT-AbrB domain-containing protein</fullName>
    </recommendedName>
</protein>
<gene>
    <name evidence="2" type="ORF">LCGC14_2867290</name>
</gene>
<dbReference type="InterPro" id="IPR052975">
    <property type="entry name" value="Repressor-like_regulatory"/>
</dbReference>
<dbReference type="InterPro" id="IPR007159">
    <property type="entry name" value="SpoVT-AbrB_dom"/>
</dbReference>
<name>A0A0F8YQN4_9ZZZZ</name>
<dbReference type="AlphaFoldDB" id="A0A0F8YQN4"/>
<dbReference type="NCBIfam" id="TIGR01439">
    <property type="entry name" value="lp_hng_hel_AbrB"/>
    <property type="match status" value="1"/>
</dbReference>
<dbReference type="Pfam" id="PF04014">
    <property type="entry name" value="MazE_antitoxin"/>
    <property type="match status" value="1"/>
</dbReference>
<accession>A0A0F8YQN4</accession>
<dbReference type="SMART" id="SM00966">
    <property type="entry name" value="SpoVT_AbrB"/>
    <property type="match status" value="1"/>
</dbReference>
<evidence type="ECO:0000313" key="2">
    <source>
        <dbReference type="EMBL" id="KKK76080.1"/>
    </source>
</evidence>
<dbReference type="InterPro" id="IPR037914">
    <property type="entry name" value="SpoVT-AbrB_sf"/>
</dbReference>
<sequence>MNYPGKVSLKGQITIPKKIRNKLGVTPGDFVLFTEEKGAIVLKKARISPEEEFDKLATTLDKKIKKLGITDQDIEDAIKWSRKK</sequence>
<reference evidence="2" key="1">
    <citation type="journal article" date="2015" name="Nature">
        <title>Complex archaea that bridge the gap between prokaryotes and eukaryotes.</title>
        <authorList>
            <person name="Spang A."/>
            <person name="Saw J.H."/>
            <person name="Jorgensen S.L."/>
            <person name="Zaremba-Niedzwiedzka K."/>
            <person name="Martijn J."/>
            <person name="Lind A.E."/>
            <person name="van Eijk R."/>
            <person name="Schleper C."/>
            <person name="Guy L."/>
            <person name="Ettema T.J."/>
        </authorList>
    </citation>
    <scope>NUCLEOTIDE SEQUENCE</scope>
</reference>
<organism evidence="2">
    <name type="scientific">marine sediment metagenome</name>
    <dbReference type="NCBI Taxonomy" id="412755"/>
    <lineage>
        <taxon>unclassified sequences</taxon>
        <taxon>metagenomes</taxon>
        <taxon>ecological metagenomes</taxon>
    </lineage>
</organism>